<dbReference type="OrthoDB" id="252554at2759"/>
<feature type="region of interest" description="Disordered" evidence="1">
    <location>
        <begin position="181"/>
        <end position="200"/>
    </location>
</feature>
<organism evidence="2 3">
    <name type="scientific">Trypanosoma conorhini</name>
    <dbReference type="NCBI Taxonomy" id="83891"/>
    <lineage>
        <taxon>Eukaryota</taxon>
        <taxon>Discoba</taxon>
        <taxon>Euglenozoa</taxon>
        <taxon>Kinetoplastea</taxon>
        <taxon>Metakinetoplastina</taxon>
        <taxon>Trypanosomatida</taxon>
        <taxon>Trypanosomatidae</taxon>
        <taxon>Trypanosoma</taxon>
    </lineage>
</organism>
<name>A0A3R7NSR7_9TRYP</name>
<dbReference type="RefSeq" id="XP_029231710.1">
    <property type="nucleotide sequence ID" value="XM_029368147.1"/>
</dbReference>
<feature type="compositionally biased region" description="Low complexity" evidence="1">
    <location>
        <begin position="205"/>
        <end position="218"/>
    </location>
</feature>
<proteinExistence type="predicted"/>
<dbReference type="Proteomes" id="UP000284403">
    <property type="component" value="Unassembled WGS sequence"/>
</dbReference>
<evidence type="ECO:0000313" key="2">
    <source>
        <dbReference type="EMBL" id="RNF26504.1"/>
    </source>
</evidence>
<feature type="compositionally biased region" description="Basic and acidic residues" evidence="1">
    <location>
        <begin position="219"/>
        <end position="231"/>
    </location>
</feature>
<accession>A0A3R7NSR7</accession>
<keyword evidence="3" id="KW-1185">Reference proteome</keyword>
<evidence type="ECO:0000256" key="1">
    <source>
        <dbReference type="SAM" id="MobiDB-lite"/>
    </source>
</evidence>
<dbReference type="AlphaFoldDB" id="A0A3R7NSR7"/>
<feature type="region of interest" description="Disordered" evidence="1">
    <location>
        <begin position="205"/>
        <end position="238"/>
    </location>
</feature>
<gene>
    <name evidence="2" type="ORF">Tco025E_01209</name>
</gene>
<dbReference type="EMBL" id="MKKU01000039">
    <property type="protein sequence ID" value="RNF26504.1"/>
    <property type="molecule type" value="Genomic_DNA"/>
</dbReference>
<evidence type="ECO:0000313" key="3">
    <source>
        <dbReference type="Proteomes" id="UP000284403"/>
    </source>
</evidence>
<protein>
    <submittedName>
        <fullName evidence="2">Uncharacterized protein</fullName>
    </submittedName>
</protein>
<sequence length="342" mass="36379">MTTLSLAEAWGDGGEKLQGQLPQRQRNIWGRLVIAEVPYPVIAADDVVICLYANRLLFRVSSSAFTVTVFLRDIIRIVSFMERGSIEMEVARANGGHRAYIVILREVDAALMLYDVLLSLLPPHVKDSSVGLPPSQPAYATDYPFALMSPSMMAASGFYELYPRTGAAMHATALKEEEVSTRLFPPSGTQPLQISSGRLSSSSLSAPAAAAATSTAQARQRERQSELRETSQNDGGTPLLLGAYSVGVEAVAKNEEAAVDAVDENNPLDDPHLPAYHAGSELRPCAEGNAGDMRAAATVAAAATSLSWGNREATDTLAPIPRGSNVSVHGRATLGPLCSICQ</sequence>
<reference evidence="2 3" key="1">
    <citation type="journal article" date="2018" name="BMC Genomics">
        <title>Genomic comparison of Trypanosoma conorhini and Trypanosoma rangeli to Trypanosoma cruzi strains of high and low virulence.</title>
        <authorList>
            <person name="Bradwell K.R."/>
            <person name="Koparde V.N."/>
            <person name="Matveyev A.V."/>
            <person name="Serrano M.G."/>
            <person name="Alves J.M."/>
            <person name="Parikh H."/>
            <person name="Huang B."/>
            <person name="Lee V."/>
            <person name="Espinosa-Alvarez O."/>
            <person name="Ortiz P.A."/>
            <person name="Costa-Martins A.G."/>
            <person name="Teixeira M.M."/>
            <person name="Buck G.A."/>
        </authorList>
    </citation>
    <scope>NUCLEOTIDE SEQUENCE [LARGE SCALE GENOMIC DNA]</scope>
    <source>
        <strain evidence="2 3">025E</strain>
    </source>
</reference>
<comment type="caution">
    <text evidence="2">The sequence shown here is derived from an EMBL/GenBank/DDBJ whole genome shotgun (WGS) entry which is preliminary data.</text>
</comment>
<dbReference type="GeneID" id="40314820"/>